<sequence length="186" mass="19845">MDKLSRRPFITGILPSYQRPSLSLPARSPLLPVFIAARGSCSLLMRAPKAALSRTRLVLPSCPCSQVTKSRGTTTCRQPHQSRLATICLSFALSRAATRPSFSPALAKRLSSSSPSAPSSPDLDPWPALSSQGHRAVEPPPIQEALTPKVLRSVADVTSAAWTHCILGLDSAHQTSTVQLLSPTTN</sequence>
<evidence type="ECO:0000256" key="1">
    <source>
        <dbReference type="SAM" id="MobiDB-lite"/>
    </source>
</evidence>
<feature type="region of interest" description="Disordered" evidence="1">
    <location>
        <begin position="107"/>
        <end position="144"/>
    </location>
</feature>
<protein>
    <submittedName>
        <fullName evidence="2">Uncharacterized protein</fullName>
    </submittedName>
</protein>
<evidence type="ECO:0000313" key="3">
    <source>
        <dbReference type="Proteomes" id="UP000324222"/>
    </source>
</evidence>
<dbReference type="AlphaFoldDB" id="A0A5B7J0M3"/>
<proteinExistence type="predicted"/>
<organism evidence="2 3">
    <name type="scientific">Portunus trituberculatus</name>
    <name type="common">Swimming crab</name>
    <name type="synonym">Neptunus trituberculatus</name>
    <dbReference type="NCBI Taxonomy" id="210409"/>
    <lineage>
        <taxon>Eukaryota</taxon>
        <taxon>Metazoa</taxon>
        <taxon>Ecdysozoa</taxon>
        <taxon>Arthropoda</taxon>
        <taxon>Crustacea</taxon>
        <taxon>Multicrustacea</taxon>
        <taxon>Malacostraca</taxon>
        <taxon>Eumalacostraca</taxon>
        <taxon>Eucarida</taxon>
        <taxon>Decapoda</taxon>
        <taxon>Pleocyemata</taxon>
        <taxon>Brachyura</taxon>
        <taxon>Eubrachyura</taxon>
        <taxon>Portunoidea</taxon>
        <taxon>Portunidae</taxon>
        <taxon>Portuninae</taxon>
        <taxon>Portunus</taxon>
    </lineage>
</organism>
<dbReference type="EMBL" id="VSRR010070269">
    <property type="protein sequence ID" value="MPC86014.1"/>
    <property type="molecule type" value="Genomic_DNA"/>
</dbReference>
<dbReference type="Proteomes" id="UP000324222">
    <property type="component" value="Unassembled WGS sequence"/>
</dbReference>
<reference evidence="2 3" key="1">
    <citation type="submission" date="2019-05" db="EMBL/GenBank/DDBJ databases">
        <title>Another draft genome of Portunus trituberculatus and its Hox gene families provides insights of decapod evolution.</title>
        <authorList>
            <person name="Jeong J.-H."/>
            <person name="Song I."/>
            <person name="Kim S."/>
            <person name="Choi T."/>
            <person name="Kim D."/>
            <person name="Ryu S."/>
            <person name="Kim W."/>
        </authorList>
    </citation>
    <scope>NUCLEOTIDE SEQUENCE [LARGE SCALE GENOMIC DNA]</scope>
    <source>
        <tissue evidence="2">Muscle</tissue>
    </source>
</reference>
<feature type="compositionally biased region" description="Low complexity" evidence="1">
    <location>
        <begin position="107"/>
        <end position="131"/>
    </location>
</feature>
<keyword evidence="3" id="KW-1185">Reference proteome</keyword>
<name>A0A5B7J0M3_PORTR</name>
<accession>A0A5B7J0M3</accession>
<comment type="caution">
    <text evidence="2">The sequence shown here is derived from an EMBL/GenBank/DDBJ whole genome shotgun (WGS) entry which is preliminary data.</text>
</comment>
<evidence type="ECO:0000313" key="2">
    <source>
        <dbReference type="EMBL" id="MPC86014.1"/>
    </source>
</evidence>
<gene>
    <name evidence="2" type="ORF">E2C01_080826</name>
</gene>